<proteinExistence type="predicted"/>
<evidence type="ECO:0000256" key="3">
    <source>
        <dbReference type="ARBA" id="ARBA00022475"/>
    </source>
</evidence>
<name>A0ABP6QM29_9ACTN</name>
<feature type="transmembrane region" description="Helical" evidence="7">
    <location>
        <begin position="334"/>
        <end position="353"/>
    </location>
</feature>
<feature type="transmembrane region" description="Helical" evidence="7">
    <location>
        <begin position="232"/>
        <end position="251"/>
    </location>
</feature>
<dbReference type="NCBIfam" id="TIGR00711">
    <property type="entry name" value="efflux_EmrB"/>
    <property type="match status" value="1"/>
</dbReference>
<keyword evidence="2" id="KW-0813">Transport</keyword>
<dbReference type="PANTHER" id="PTHR42718:SF39">
    <property type="entry name" value="ACTINORHODIN TRANSPORTER-RELATED"/>
    <property type="match status" value="1"/>
</dbReference>
<evidence type="ECO:0000313" key="9">
    <source>
        <dbReference type="EMBL" id="GAA3238382.1"/>
    </source>
</evidence>
<dbReference type="PROSITE" id="PS50850">
    <property type="entry name" value="MFS"/>
    <property type="match status" value="1"/>
</dbReference>
<dbReference type="Gene3D" id="1.20.1250.20">
    <property type="entry name" value="MFS general substrate transporter like domains"/>
    <property type="match status" value="1"/>
</dbReference>
<dbReference type="PANTHER" id="PTHR42718">
    <property type="entry name" value="MAJOR FACILITATOR SUPERFAMILY MULTIDRUG TRANSPORTER MFSC"/>
    <property type="match status" value="1"/>
</dbReference>
<dbReference type="RefSeq" id="WP_344838141.1">
    <property type="nucleotide sequence ID" value="NZ_BAAAUV010000035.1"/>
</dbReference>
<evidence type="ECO:0000256" key="6">
    <source>
        <dbReference type="ARBA" id="ARBA00023136"/>
    </source>
</evidence>
<dbReference type="Gene3D" id="1.20.1720.10">
    <property type="entry name" value="Multidrug resistance protein D"/>
    <property type="match status" value="1"/>
</dbReference>
<evidence type="ECO:0000256" key="5">
    <source>
        <dbReference type="ARBA" id="ARBA00022989"/>
    </source>
</evidence>
<evidence type="ECO:0000259" key="8">
    <source>
        <dbReference type="PROSITE" id="PS50850"/>
    </source>
</evidence>
<organism evidence="9 10">
    <name type="scientific">Actinocorallia longicatena</name>
    <dbReference type="NCBI Taxonomy" id="111803"/>
    <lineage>
        <taxon>Bacteria</taxon>
        <taxon>Bacillati</taxon>
        <taxon>Actinomycetota</taxon>
        <taxon>Actinomycetes</taxon>
        <taxon>Streptosporangiales</taxon>
        <taxon>Thermomonosporaceae</taxon>
        <taxon>Actinocorallia</taxon>
    </lineage>
</organism>
<dbReference type="EMBL" id="BAAAUV010000035">
    <property type="protein sequence ID" value="GAA3238382.1"/>
    <property type="molecule type" value="Genomic_DNA"/>
</dbReference>
<dbReference type="InterPro" id="IPR020846">
    <property type="entry name" value="MFS_dom"/>
</dbReference>
<reference evidence="10" key="1">
    <citation type="journal article" date="2019" name="Int. J. Syst. Evol. Microbiol.">
        <title>The Global Catalogue of Microorganisms (GCM) 10K type strain sequencing project: providing services to taxonomists for standard genome sequencing and annotation.</title>
        <authorList>
            <consortium name="The Broad Institute Genomics Platform"/>
            <consortium name="The Broad Institute Genome Sequencing Center for Infectious Disease"/>
            <person name="Wu L."/>
            <person name="Ma J."/>
        </authorList>
    </citation>
    <scope>NUCLEOTIDE SEQUENCE [LARGE SCALE GENOMIC DNA]</scope>
    <source>
        <strain evidence="10">JCM 9377</strain>
    </source>
</reference>
<evidence type="ECO:0000256" key="7">
    <source>
        <dbReference type="SAM" id="Phobius"/>
    </source>
</evidence>
<feature type="transmembrane region" description="Helical" evidence="7">
    <location>
        <begin position="365"/>
        <end position="384"/>
    </location>
</feature>
<feature type="transmembrane region" description="Helical" evidence="7">
    <location>
        <begin position="20"/>
        <end position="42"/>
    </location>
</feature>
<dbReference type="InterPro" id="IPR004638">
    <property type="entry name" value="EmrB-like"/>
</dbReference>
<dbReference type="InterPro" id="IPR011701">
    <property type="entry name" value="MFS"/>
</dbReference>
<dbReference type="InterPro" id="IPR036259">
    <property type="entry name" value="MFS_trans_sf"/>
</dbReference>
<dbReference type="SUPFAM" id="SSF103473">
    <property type="entry name" value="MFS general substrate transporter"/>
    <property type="match status" value="1"/>
</dbReference>
<feature type="transmembrane region" description="Helical" evidence="7">
    <location>
        <begin position="272"/>
        <end position="295"/>
    </location>
</feature>
<evidence type="ECO:0000256" key="2">
    <source>
        <dbReference type="ARBA" id="ARBA00022448"/>
    </source>
</evidence>
<feature type="transmembrane region" description="Helical" evidence="7">
    <location>
        <begin position="172"/>
        <end position="190"/>
    </location>
</feature>
<dbReference type="PRINTS" id="PR01036">
    <property type="entry name" value="TCRTETB"/>
</dbReference>
<keyword evidence="10" id="KW-1185">Reference proteome</keyword>
<feature type="domain" description="Major facilitator superfamily (MFS) profile" evidence="8">
    <location>
        <begin position="20"/>
        <end position="452"/>
    </location>
</feature>
<dbReference type="Proteomes" id="UP001501237">
    <property type="component" value="Unassembled WGS sequence"/>
</dbReference>
<feature type="transmembrane region" description="Helical" evidence="7">
    <location>
        <begin position="111"/>
        <end position="132"/>
    </location>
</feature>
<keyword evidence="3" id="KW-1003">Cell membrane</keyword>
<feature type="transmembrane region" description="Helical" evidence="7">
    <location>
        <begin position="431"/>
        <end position="449"/>
    </location>
</feature>
<keyword evidence="5 7" id="KW-1133">Transmembrane helix</keyword>
<evidence type="ECO:0000313" key="10">
    <source>
        <dbReference type="Proteomes" id="UP001501237"/>
    </source>
</evidence>
<feature type="transmembrane region" description="Helical" evidence="7">
    <location>
        <begin position="307"/>
        <end position="327"/>
    </location>
</feature>
<feature type="transmembrane region" description="Helical" evidence="7">
    <location>
        <begin position="144"/>
        <end position="166"/>
    </location>
</feature>
<evidence type="ECO:0000256" key="1">
    <source>
        <dbReference type="ARBA" id="ARBA00004651"/>
    </source>
</evidence>
<accession>A0ABP6QM29</accession>
<feature type="transmembrane region" description="Helical" evidence="7">
    <location>
        <begin position="86"/>
        <end position="105"/>
    </location>
</feature>
<keyword evidence="4 7" id="KW-0812">Transmembrane</keyword>
<comment type="caution">
    <text evidence="9">The sequence shown here is derived from an EMBL/GenBank/DDBJ whole genome shotgun (WGS) entry which is preliminary data.</text>
</comment>
<sequence length="452" mass="47001">MSLQAETAAGTAPAARTGPVLPVLMTATFMTSLDFFIVNVAMPSLRTELHAGTAQLQWVVAGFGLALAAGLITGGRLGDLYGRRRVFAAGLALFTAASLVCGVAPGPGVLIAGRVLQGLGAALIQPQVLAILRTSFHGPAQGKAFSVYGLTLGLGAVFGQLIGGVLIQLLDWRWVFLINLPIGIVALVLARRIPESADPSARLDPVGAVLVTTALAGLVLPLIEGREQGRPAWTWLSLAGSAVLFAVFVTYERRRASPLVDMTLFRERAFTVGLAAQLVYFLGMASYFLILALYLQDGLGLTALESGTAFLAIGIGYMGTSMVAHLLKERLGRQVIAAGALIMVAGLALMYAAAGHGIGPLLPGMAVDGIGMGMALAPLTTTILERVTPRHAGAAGGVLSAFTQVGNALGVALIGIVFYHFTDITDGFREGLLALIVLELVLAGVIQFLPRR</sequence>
<gene>
    <name evidence="9" type="ORF">GCM10010468_73860</name>
</gene>
<dbReference type="CDD" id="cd17321">
    <property type="entry name" value="MFS_MMR_MDR_like"/>
    <property type="match status" value="1"/>
</dbReference>
<dbReference type="Pfam" id="PF07690">
    <property type="entry name" value="MFS_1"/>
    <property type="match status" value="1"/>
</dbReference>
<protein>
    <submittedName>
        <fullName evidence="9">MFS transporter</fullName>
    </submittedName>
</protein>
<feature type="transmembrane region" description="Helical" evidence="7">
    <location>
        <begin position="54"/>
        <end position="74"/>
    </location>
</feature>
<feature type="transmembrane region" description="Helical" evidence="7">
    <location>
        <begin position="396"/>
        <end position="419"/>
    </location>
</feature>
<keyword evidence="6 7" id="KW-0472">Membrane</keyword>
<feature type="transmembrane region" description="Helical" evidence="7">
    <location>
        <begin position="202"/>
        <end position="220"/>
    </location>
</feature>
<evidence type="ECO:0000256" key="4">
    <source>
        <dbReference type="ARBA" id="ARBA00022692"/>
    </source>
</evidence>
<comment type="subcellular location">
    <subcellularLocation>
        <location evidence="1">Cell membrane</location>
        <topology evidence="1">Multi-pass membrane protein</topology>
    </subcellularLocation>
</comment>